<comment type="caution">
    <text evidence="2">The sequence shown here is derived from an EMBL/GenBank/DDBJ whole genome shotgun (WGS) entry which is preliminary data.</text>
</comment>
<organism evidence="2 3">
    <name type="scientific">Nakamurella alba</name>
    <dbReference type="NCBI Taxonomy" id="2665158"/>
    <lineage>
        <taxon>Bacteria</taxon>
        <taxon>Bacillati</taxon>
        <taxon>Actinomycetota</taxon>
        <taxon>Actinomycetes</taxon>
        <taxon>Nakamurellales</taxon>
        <taxon>Nakamurellaceae</taxon>
        <taxon>Nakamurella</taxon>
    </lineage>
</organism>
<dbReference type="PANTHER" id="PTHR30212:SF2">
    <property type="entry name" value="PROTEIN YIIM"/>
    <property type="match status" value="1"/>
</dbReference>
<dbReference type="InterPro" id="IPR052353">
    <property type="entry name" value="Benzoxazolinone_Detox_Enz"/>
</dbReference>
<accession>A0A7K1FHU4</accession>
<feature type="domain" description="MOSC" evidence="1">
    <location>
        <begin position="32"/>
        <end position="175"/>
    </location>
</feature>
<dbReference type="InterPro" id="IPR011037">
    <property type="entry name" value="Pyrv_Knase-like_insert_dom_sf"/>
</dbReference>
<evidence type="ECO:0000313" key="2">
    <source>
        <dbReference type="EMBL" id="MTD13692.1"/>
    </source>
</evidence>
<proteinExistence type="predicted"/>
<dbReference type="SUPFAM" id="SSF50800">
    <property type="entry name" value="PK beta-barrel domain-like"/>
    <property type="match status" value="1"/>
</dbReference>
<dbReference type="Gene3D" id="2.40.33.20">
    <property type="entry name" value="PK beta-barrel domain-like"/>
    <property type="match status" value="1"/>
</dbReference>
<dbReference type="PANTHER" id="PTHR30212">
    <property type="entry name" value="PROTEIN YIIM"/>
    <property type="match status" value="1"/>
</dbReference>
<evidence type="ECO:0000313" key="3">
    <source>
        <dbReference type="Proteomes" id="UP000460221"/>
    </source>
</evidence>
<evidence type="ECO:0000259" key="1">
    <source>
        <dbReference type="PROSITE" id="PS51340"/>
    </source>
</evidence>
<dbReference type="InterPro" id="IPR005302">
    <property type="entry name" value="MoCF_Sase_C"/>
</dbReference>
<dbReference type="PROSITE" id="PS51340">
    <property type="entry name" value="MOSC"/>
    <property type="match status" value="1"/>
</dbReference>
<dbReference type="Proteomes" id="UP000460221">
    <property type="component" value="Unassembled WGS sequence"/>
</dbReference>
<keyword evidence="3" id="KW-1185">Reference proteome</keyword>
<dbReference type="AlphaFoldDB" id="A0A7K1FHU4"/>
<reference evidence="2 3" key="1">
    <citation type="submission" date="2019-11" db="EMBL/GenBank/DDBJ databases">
        <authorList>
            <person name="Jiang L.-Q."/>
        </authorList>
    </citation>
    <scope>NUCLEOTIDE SEQUENCE [LARGE SCALE GENOMIC DNA]</scope>
    <source>
        <strain evidence="2 3">YIM 132087</strain>
    </source>
</reference>
<protein>
    <submittedName>
        <fullName evidence="2">MOSC domain-containing protein</fullName>
    </submittedName>
</protein>
<dbReference type="RefSeq" id="WP_154767491.1">
    <property type="nucleotide sequence ID" value="NZ_WLYK01000001.1"/>
</dbReference>
<dbReference type="GO" id="GO:0030151">
    <property type="term" value="F:molybdenum ion binding"/>
    <property type="evidence" value="ECO:0007669"/>
    <property type="project" value="InterPro"/>
</dbReference>
<dbReference type="Pfam" id="PF03473">
    <property type="entry name" value="MOSC"/>
    <property type="match status" value="1"/>
</dbReference>
<dbReference type="GO" id="GO:0003824">
    <property type="term" value="F:catalytic activity"/>
    <property type="evidence" value="ECO:0007669"/>
    <property type="project" value="InterPro"/>
</dbReference>
<sequence length="226" mass="24149">MEQQNPRVLTVNIGAATPTEHSAIPVTGIDKQPVEGPVLVRAPGEKGVAGSGLVGDVVCDLRHHGGDDQAVYAYAREDLDDWQRTVGRPLGNGVFGENLTTTGIDLGTAVVGEQWAVGEELVLEVSDPRIPCRTFAGWLGERGWVRRFTEAATTGTYLRVLHPGEVRAGDPIVVRHRPDHGITVRTAFRALTTQPELLPELIPATALSADARATVARRTGSGTLAR</sequence>
<dbReference type="EMBL" id="WLYK01000001">
    <property type="protein sequence ID" value="MTD13692.1"/>
    <property type="molecule type" value="Genomic_DNA"/>
</dbReference>
<dbReference type="GO" id="GO:0030170">
    <property type="term" value="F:pyridoxal phosphate binding"/>
    <property type="evidence" value="ECO:0007669"/>
    <property type="project" value="InterPro"/>
</dbReference>
<name>A0A7K1FHU4_9ACTN</name>
<gene>
    <name evidence="2" type="ORF">GIS00_07015</name>
</gene>